<feature type="domain" description="Glycosyltransferase 2-like" evidence="1">
    <location>
        <begin position="7"/>
        <end position="166"/>
    </location>
</feature>
<sequence length="261" mass="30022">MNAPLVSVLMTSYNREKYIAEAIESVLASTYNNFELIIVDDGSKDSTVEIAKKYAQKDSRVLVHINEKNLGDYPNRNKAASHAKGKYLKYVDADDLIYPWGLELLVSMMEQFPDAGFGLCSLAQDDNRIFPFQLSPKEAYLYHYTGPGLFHKAPLSSIIRRDVFYEAGQFAPIRMAGDFEMWHRLSQKYFVVLMPQGIVWYRKHGEQEMNSFKKYIQTYEEVKVKYLTSASCPLDQEIRSSLVRKQNTSSIKKIAKKLLGR</sequence>
<accession>A0A9E2W4S8</accession>
<reference evidence="2" key="1">
    <citation type="submission" date="2021-06" db="EMBL/GenBank/DDBJ databases">
        <authorList>
            <person name="Huq M.A."/>
        </authorList>
    </citation>
    <scope>NUCLEOTIDE SEQUENCE</scope>
    <source>
        <strain evidence="2">MAH-26</strain>
    </source>
</reference>
<protein>
    <submittedName>
        <fullName evidence="2">Glycosyltransferase</fullName>
    </submittedName>
</protein>
<proteinExistence type="predicted"/>
<dbReference type="PANTHER" id="PTHR22916:SF3">
    <property type="entry name" value="UDP-GLCNAC:BETAGAL BETA-1,3-N-ACETYLGLUCOSAMINYLTRANSFERASE-LIKE PROTEIN 1"/>
    <property type="match status" value="1"/>
</dbReference>
<evidence type="ECO:0000313" key="2">
    <source>
        <dbReference type="EMBL" id="MBV4357843.1"/>
    </source>
</evidence>
<dbReference type="RefSeq" id="WP_217791497.1">
    <property type="nucleotide sequence ID" value="NZ_JAHSPG010000008.1"/>
</dbReference>
<dbReference type="Pfam" id="PF00535">
    <property type="entry name" value="Glycos_transf_2"/>
    <property type="match status" value="1"/>
</dbReference>
<keyword evidence="3" id="KW-1185">Reference proteome</keyword>
<dbReference type="PANTHER" id="PTHR22916">
    <property type="entry name" value="GLYCOSYLTRANSFERASE"/>
    <property type="match status" value="1"/>
</dbReference>
<evidence type="ECO:0000313" key="3">
    <source>
        <dbReference type="Proteomes" id="UP000812270"/>
    </source>
</evidence>
<comment type="caution">
    <text evidence="2">The sequence shown here is derived from an EMBL/GenBank/DDBJ whole genome shotgun (WGS) entry which is preliminary data.</text>
</comment>
<dbReference type="CDD" id="cd00761">
    <property type="entry name" value="Glyco_tranf_GTA_type"/>
    <property type="match status" value="1"/>
</dbReference>
<organism evidence="2 3">
    <name type="scientific">Pinibacter aurantiacus</name>
    <dbReference type="NCBI Taxonomy" id="2851599"/>
    <lineage>
        <taxon>Bacteria</taxon>
        <taxon>Pseudomonadati</taxon>
        <taxon>Bacteroidota</taxon>
        <taxon>Chitinophagia</taxon>
        <taxon>Chitinophagales</taxon>
        <taxon>Chitinophagaceae</taxon>
        <taxon>Pinibacter</taxon>
    </lineage>
</organism>
<name>A0A9E2W4S8_9BACT</name>
<evidence type="ECO:0000259" key="1">
    <source>
        <dbReference type="Pfam" id="PF00535"/>
    </source>
</evidence>
<dbReference type="GO" id="GO:0016758">
    <property type="term" value="F:hexosyltransferase activity"/>
    <property type="evidence" value="ECO:0007669"/>
    <property type="project" value="UniProtKB-ARBA"/>
</dbReference>
<gene>
    <name evidence="2" type="ORF">KTO63_11835</name>
</gene>
<dbReference type="AlphaFoldDB" id="A0A9E2W4S8"/>
<dbReference type="InterPro" id="IPR001173">
    <property type="entry name" value="Glyco_trans_2-like"/>
</dbReference>
<dbReference type="Proteomes" id="UP000812270">
    <property type="component" value="Unassembled WGS sequence"/>
</dbReference>
<dbReference type="EMBL" id="JAHSPG010000008">
    <property type="protein sequence ID" value="MBV4357843.1"/>
    <property type="molecule type" value="Genomic_DNA"/>
</dbReference>